<protein>
    <submittedName>
        <fullName evidence="3">Uncharacterized protein</fullName>
    </submittedName>
</protein>
<dbReference type="Proteomes" id="UP000887574">
    <property type="component" value="Unplaced"/>
</dbReference>
<accession>A0A915E4Z4</accession>
<feature type="region of interest" description="Disordered" evidence="1">
    <location>
        <begin position="139"/>
        <end position="189"/>
    </location>
</feature>
<evidence type="ECO:0000256" key="1">
    <source>
        <dbReference type="SAM" id="MobiDB-lite"/>
    </source>
</evidence>
<reference evidence="3" key="1">
    <citation type="submission" date="2022-11" db="UniProtKB">
        <authorList>
            <consortium name="WormBaseParasite"/>
        </authorList>
    </citation>
    <scope>IDENTIFICATION</scope>
</reference>
<proteinExistence type="predicted"/>
<evidence type="ECO:0000313" key="3">
    <source>
        <dbReference type="WBParaSite" id="jg25852"/>
    </source>
</evidence>
<name>A0A915E4Z4_9BILA</name>
<keyword evidence="2" id="KW-1185">Reference proteome</keyword>
<organism evidence="2 3">
    <name type="scientific">Ditylenchus dipsaci</name>
    <dbReference type="NCBI Taxonomy" id="166011"/>
    <lineage>
        <taxon>Eukaryota</taxon>
        <taxon>Metazoa</taxon>
        <taxon>Ecdysozoa</taxon>
        <taxon>Nematoda</taxon>
        <taxon>Chromadorea</taxon>
        <taxon>Rhabditida</taxon>
        <taxon>Tylenchina</taxon>
        <taxon>Tylenchomorpha</taxon>
        <taxon>Sphaerularioidea</taxon>
        <taxon>Anguinidae</taxon>
        <taxon>Anguininae</taxon>
        <taxon>Ditylenchus</taxon>
    </lineage>
</organism>
<evidence type="ECO:0000313" key="2">
    <source>
        <dbReference type="Proteomes" id="UP000887574"/>
    </source>
</evidence>
<dbReference type="WBParaSite" id="jg25852">
    <property type="protein sequence ID" value="jg25852"/>
    <property type="gene ID" value="jg25852"/>
</dbReference>
<dbReference type="AlphaFoldDB" id="A0A915E4Z4"/>
<sequence length="257" mass="29888">MEIRKLVSAFLEKFFSSFLADVVTLDKAISTEKHLMECELHCLLEIYLLRAFPRPLSQTNIVQKLRSLFFASNSERIKKFLNETAVTSSWKICPCRLLEYMKNFFWMPLSIYIDFSLRSRSSEVNRKFMSEFEKTSEEDKNIGEKAALSPKKRNKRSRNVDASKEKLAKRKKRKVSSISPVPSDYKKPHARRRLVHVPETPEEKLLLNISRPGQYSEGRYDEAADRDVVPNTPIGKIRNNISDQSKIAQLVKKEENV</sequence>